<evidence type="ECO:0000256" key="1">
    <source>
        <dbReference type="ARBA" id="ARBA00012340"/>
    </source>
</evidence>
<proteinExistence type="inferred from homology"/>
<dbReference type="PRINTS" id="PR01549">
    <property type="entry name" value="AUTOINDCRSYN"/>
</dbReference>
<dbReference type="PANTHER" id="PTHR39322">
    <property type="entry name" value="ACYL-HOMOSERINE-LACTONE SYNTHASE"/>
    <property type="match status" value="1"/>
</dbReference>
<keyword evidence="5 7" id="KW-0071">Autoinducer synthesis</keyword>
<dbReference type="GO" id="GO:0061579">
    <property type="term" value="F:N-acyl homoserine lactone synthase activity"/>
    <property type="evidence" value="ECO:0007669"/>
    <property type="project" value="UniProtKB-UniRule"/>
</dbReference>
<keyword evidence="2 7" id="KW-0673">Quorum sensing</keyword>
<organism evidence="9">
    <name type="scientific">Ruegeria sp. PR1b</name>
    <dbReference type="NCBI Taxonomy" id="185588"/>
    <lineage>
        <taxon>Bacteria</taxon>
        <taxon>Pseudomonadati</taxon>
        <taxon>Pseudomonadota</taxon>
        <taxon>Alphaproteobacteria</taxon>
        <taxon>Rhodobacterales</taxon>
        <taxon>Roseobacteraceae</taxon>
        <taxon>Ruegeria</taxon>
    </lineage>
</organism>
<evidence type="ECO:0000256" key="4">
    <source>
        <dbReference type="ARBA" id="ARBA00022691"/>
    </source>
</evidence>
<dbReference type="PROSITE" id="PS00949">
    <property type="entry name" value="AUTOINDUCER_SYNTH_1"/>
    <property type="match status" value="1"/>
</dbReference>
<keyword evidence="3 8" id="KW-0808">Transferase</keyword>
<geneLocation type="plasmid" evidence="9">
    <name>pSD25</name>
</geneLocation>
<dbReference type="RefSeq" id="WP_011102811.1">
    <property type="nucleotide sequence ID" value="NC_004574.1"/>
</dbReference>
<comment type="similarity">
    <text evidence="7 8">Belongs to the autoinducer synthase family.</text>
</comment>
<keyword evidence="4 8" id="KW-0949">S-adenosyl-L-methionine</keyword>
<accession>Q8KW78</accession>
<evidence type="ECO:0000313" key="9">
    <source>
        <dbReference type="EMBL" id="AAN05185.1"/>
    </source>
</evidence>
<evidence type="ECO:0000256" key="5">
    <source>
        <dbReference type="ARBA" id="ARBA00022929"/>
    </source>
</evidence>
<dbReference type="EMBL" id="AF416331">
    <property type="protein sequence ID" value="AAN05185.1"/>
    <property type="molecule type" value="Genomic_DNA"/>
</dbReference>
<dbReference type="InterPro" id="IPR016181">
    <property type="entry name" value="Acyl_CoA_acyltransferase"/>
</dbReference>
<dbReference type="Gene3D" id="3.40.630.30">
    <property type="match status" value="1"/>
</dbReference>
<dbReference type="Pfam" id="PF00765">
    <property type="entry name" value="Autoind_synth"/>
    <property type="match status" value="1"/>
</dbReference>
<dbReference type="GO" id="GO:0009372">
    <property type="term" value="P:quorum sensing"/>
    <property type="evidence" value="ECO:0007669"/>
    <property type="project" value="UniProtKB-UniRule"/>
</dbReference>
<protein>
    <recommendedName>
        <fullName evidence="1 8">Acyl-homoserine-lactone synthase</fullName>
        <ecNumber evidence="1 8">2.3.1.184</ecNumber>
    </recommendedName>
    <alternativeName>
        <fullName evidence="8">Autoinducer synthesis protein</fullName>
    </alternativeName>
</protein>
<dbReference type="EC" id="2.3.1.184" evidence="1 8"/>
<evidence type="ECO:0000256" key="8">
    <source>
        <dbReference type="RuleBase" id="RU361135"/>
    </source>
</evidence>
<dbReference type="PROSITE" id="PS51187">
    <property type="entry name" value="AUTOINDUCER_SYNTH_2"/>
    <property type="match status" value="1"/>
</dbReference>
<dbReference type="InterPro" id="IPR001690">
    <property type="entry name" value="Autoind_synthase"/>
</dbReference>
<sequence length="200" mass="22954">MLLIVHEDQRSEYSDIFRQMYELRARQFKDRRGWRVDVTNGLERDRFDDLNPLYICVVSPDRKKLMASLRLLPTTGPHMLSDVFPEVMGGAPIVRDPLILESSRFCVDTQMAKSFGPEGLNHVTRELLLGLFATAHDRGMKQIISVFDVYMERILARSGCIFDRVGPVQRYDNLRTVGGLFQVGPEVIEALRRPEQRTAA</sequence>
<dbReference type="GO" id="GO:0007165">
    <property type="term" value="P:signal transduction"/>
    <property type="evidence" value="ECO:0007669"/>
    <property type="project" value="TreeGrafter"/>
</dbReference>
<reference evidence="9" key="1">
    <citation type="journal article" date="2003" name="Plasmid">
        <title>Nucleotide sequence based characterizations of two cryptic plasmids from the marine bacterium Ruegeria isolate PR1b.</title>
        <authorList>
            <person name="Zhong Z."/>
            <person name="Caspi R."/>
            <person name="Helinski D."/>
            <person name="Knauf V."/>
            <person name="Sykes S."/>
            <person name="O'Byrne C."/>
            <person name="Shea T.P."/>
            <person name="Wilkinson J.E."/>
            <person name="DeLoughery C."/>
            <person name="Toukdarian A."/>
        </authorList>
    </citation>
    <scope>NUCLEOTIDE SEQUENCE</scope>
    <source>
        <strain evidence="9">PR1b</strain>
        <plasmid evidence="9">pSD25</plasmid>
    </source>
</reference>
<dbReference type="InterPro" id="IPR018311">
    <property type="entry name" value="Autoind_synth_CS"/>
</dbReference>
<name>Q8KW78_9RHOB</name>
<evidence type="ECO:0000256" key="6">
    <source>
        <dbReference type="ARBA" id="ARBA00048576"/>
    </source>
</evidence>
<dbReference type="SUPFAM" id="SSF55729">
    <property type="entry name" value="Acyl-CoA N-acyltransferases (Nat)"/>
    <property type="match status" value="1"/>
</dbReference>
<evidence type="ECO:0000256" key="7">
    <source>
        <dbReference type="PROSITE-ProRule" id="PRU00533"/>
    </source>
</evidence>
<keyword evidence="9" id="KW-0614">Plasmid</keyword>
<evidence type="ECO:0000256" key="2">
    <source>
        <dbReference type="ARBA" id="ARBA00022654"/>
    </source>
</evidence>
<evidence type="ECO:0000256" key="3">
    <source>
        <dbReference type="ARBA" id="ARBA00022679"/>
    </source>
</evidence>
<comment type="catalytic activity">
    <reaction evidence="6 8">
        <text>a fatty acyl-[ACP] + S-adenosyl-L-methionine = an N-acyl-L-homoserine lactone + S-methyl-5'-thioadenosine + holo-[ACP] + H(+)</text>
        <dbReference type="Rhea" id="RHEA:10096"/>
        <dbReference type="Rhea" id="RHEA-COMP:9685"/>
        <dbReference type="Rhea" id="RHEA-COMP:14125"/>
        <dbReference type="ChEBI" id="CHEBI:15378"/>
        <dbReference type="ChEBI" id="CHEBI:17509"/>
        <dbReference type="ChEBI" id="CHEBI:55474"/>
        <dbReference type="ChEBI" id="CHEBI:59789"/>
        <dbReference type="ChEBI" id="CHEBI:64479"/>
        <dbReference type="ChEBI" id="CHEBI:138651"/>
        <dbReference type="EC" id="2.3.1.184"/>
    </reaction>
</comment>
<dbReference type="PANTHER" id="PTHR39322:SF1">
    <property type="entry name" value="ISOVALERYL-HOMOSERINE LACTONE SYNTHASE"/>
    <property type="match status" value="1"/>
</dbReference>
<dbReference type="AlphaFoldDB" id="Q8KW78"/>